<feature type="compositionally biased region" description="Basic and acidic residues" evidence="1">
    <location>
        <begin position="17"/>
        <end position="37"/>
    </location>
</feature>
<dbReference type="EMBL" id="CH476643">
    <property type="protein sequence ID" value="EDN98126.1"/>
    <property type="molecule type" value="Genomic_DNA"/>
</dbReference>
<reference evidence="3" key="1">
    <citation type="journal article" date="2011" name="PLoS Genet.">
        <title>Genomic analysis of the necrotrophic fungal pathogens Sclerotinia sclerotiorum and Botrytis cinerea.</title>
        <authorList>
            <person name="Amselem J."/>
            <person name="Cuomo C.A."/>
            <person name="van Kan J.A."/>
            <person name="Viaud M."/>
            <person name="Benito E.P."/>
            <person name="Couloux A."/>
            <person name="Coutinho P.M."/>
            <person name="de Vries R.P."/>
            <person name="Dyer P.S."/>
            <person name="Fillinger S."/>
            <person name="Fournier E."/>
            <person name="Gout L."/>
            <person name="Hahn M."/>
            <person name="Kohn L."/>
            <person name="Lapalu N."/>
            <person name="Plummer K.M."/>
            <person name="Pradier J.M."/>
            <person name="Quevillon E."/>
            <person name="Sharon A."/>
            <person name="Simon A."/>
            <person name="ten Have A."/>
            <person name="Tudzynski B."/>
            <person name="Tudzynski P."/>
            <person name="Wincker P."/>
            <person name="Andrew M."/>
            <person name="Anthouard V."/>
            <person name="Beever R.E."/>
            <person name="Beffa R."/>
            <person name="Benoit I."/>
            <person name="Bouzid O."/>
            <person name="Brault B."/>
            <person name="Chen Z."/>
            <person name="Choquer M."/>
            <person name="Collemare J."/>
            <person name="Cotton P."/>
            <person name="Danchin E.G."/>
            <person name="Da Silva C."/>
            <person name="Gautier A."/>
            <person name="Giraud C."/>
            <person name="Giraud T."/>
            <person name="Gonzalez C."/>
            <person name="Grossetete S."/>
            <person name="Guldener U."/>
            <person name="Henrissat B."/>
            <person name="Howlett B.J."/>
            <person name="Kodira C."/>
            <person name="Kretschmer M."/>
            <person name="Lappartient A."/>
            <person name="Leroch M."/>
            <person name="Levis C."/>
            <person name="Mauceli E."/>
            <person name="Neuveglise C."/>
            <person name="Oeser B."/>
            <person name="Pearson M."/>
            <person name="Poulain J."/>
            <person name="Poussereau N."/>
            <person name="Quesneville H."/>
            <person name="Rascle C."/>
            <person name="Schumacher J."/>
            <person name="Segurens B."/>
            <person name="Sexton A."/>
            <person name="Silva E."/>
            <person name="Sirven C."/>
            <person name="Soanes D.M."/>
            <person name="Talbot N.J."/>
            <person name="Templeton M."/>
            <person name="Yandava C."/>
            <person name="Yarden O."/>
            <person name="Zeng Q."/>
            <person name="Rollins J.A."/>
            <person name="Lebrun M.H."/>
            <person name="Dickman M."/>
        </authorList>
    </citation>
    <scope>NUCLEOTIDE SEQUENCE [LARGE SCALE GENOMIC DNA]</scope>
    <source>
        <strain evidence="3">ATCC 18683 / 1980 / Ss-1</strain>
    </source>
</reference>
<name>A7F5V5_SCLS1</name>
<dbReference type="Proteomes" id="UP000001312">
    <property type="component" value="Unassembled WGS sequence"/>
</dbReference>
<feature type="region of interest" description="Disordered" evidence="1">
    <location>
        <begin position="17"/>
        <end position="38"/>
    </location>
</feature>
<accession>A7F5V5</accession>
<evidence type="ECO:0000313" key="3">
    <source>
        <dbReference type="Proteomes" id="UP000001312"/>
    </source>
</evidence>
<proteinExistence type="predicted"/>
<dbReference type="AlphaFoldDB" id="A7F5V5"/>
<evidence type="ECO:0000313" key="2">
    <source>
        <dbReference type="EMBL" id="EDN98126.1"/>
    </source>
</evidence>
<dbReference type="HOGENOM" id="CLU_2623493_0_0_1"/>
<organism evidence="2 3">
    <name type="scientific">Sclerotinia sclerotiorum (strain ATCC 18683 / 1980 / Ss-1)</name>
    <name type="common">White mold</name>
    <name type="synonym">Whetzelinia sclerotiorum</name>
    <dbReference type="NCBI Taxonomy" id="665079"/>
    <lineage>
        <taxon>Eukaryota</taxon>
        <taxon>Fungi</taxon>
        <taxon>Dikarya</taxon>
        <taxon>Ascomycota</taxon>
        <taxon>Pezizomycotina</taxon>
        <taxon>Leotiomycetes</taxon>
        <taxon>Helotiales</taxon>
        <taxon>Sclerotiniaceae</taxon>
        <taxon>Sclerotinia</taxon>
    </lineage>
</organism>
<dbReference type="InParanoid" id="A7F5V5"/>
<evidence type="ECO:0000256" key="1">
    <source>
        <dbReference type="SAM" id="MobiDB-lite"/>
    </source>
</evidence>
<dbReference type="GeneID" id="5482077"/>
<sequence length="78" mass="8822">MLEFSFKSQELPIPEVTKHRNNFDQVRSKPSDADPKSLSKAIQYGQISPDPGPQLAVNQYHNNFHPALPPVSSYIYLP</sequence>
<gene>
    <name evidence="2" type="ORF">SS1G_12983</name>
</gene>
<dbReference type="RefSeq" id="XP_001585891.1">
    <property type="nucleotide sequence ID" value="XM_001585841.1"/>
</dbReference>
<dbReference type="KEGG" id="ssl:SS1G_12983"/>
<protein>
    <submittedName>
        <fullName evidence="2">Uncharacterized protein</fullName>
    </submittedName>
</protein>
<keyword evidence="3" id="KW-1185">Reference proteome</keyword>